<gene>
    <name evidence="8" type="primary">LOC110280226</name>
</gene>
<dbReference type="Proteomes" id="UP000515211">
    <property type="component" value="Chromosome 1"/>
</dbReference>
<evidence type="ECO:0000256" key="4">
    <source>
        <dbReference type="ARBA" id="ARBA00022840"/>
    </source>
</evidence>
<dbReference type="GeneID" id="110280226"/>
<dbReference type="AlphaFoldDB" id="A0A9C6TZU1"/>
<keyword evidence="4" id="KW-0067">ATP-binding</keyword>
<dbReference type="GO" id="GO:0003676">
    <property type="term" value="F:nucleic acid binding"/>
    <property type="evidence" value="ECO:0007669"/>
    <property type="project" value="InterPro"/>
</dbReference>
<reference evidence="7" key="1">
    <citation type="journal article" date="2016" name="Nat. Genet.">
        <title>The genome sequences of Arachis duranensis and Arachis ipaensis, the diploid ancestors of cultivated peanut.</title>
        <authorList>
            <person name="Bertioli D.J."/>
            <person name="Cannon S.B."/>
            <person name="Froenicke L."/>
            <person name="Huang G."/>
            <person name="Farmer A.D."/>
            <person name="Cannon E.K."/>
            <person name="Liu X."/>
            <person name="Gao D."/>
            <person name="Clevenger J."/>
            <person name="Dash S."/>
            <person name="Ren L."/>
            <person name="Moretzsohn M.C."/>
            <person name="Shirasawa K."/>
            <person name="Huang W."/>
            <person name="Vidigal B."/>
            <person name="Abernathy B."/>
            <person name="Chu Y."/>
            <person name="Niederhuth C.E."/>
            <person name="Umale P."/>
            <person name="Araujo A.C."/>
            <person name="Kozik A."/>
            <person name="Kim K.D."/>
            <person name="Burow M.D."/>
            <person name="Varshney R.K."/>
            <person name="Wang X."/>
            <person name="Zhang X."/>
            <person name="Barkley N."/>
            <person name="Guimaraes P.M."/>
            <person name="Isobe S."/>
            <person name="Guo B."/>
            <person name="Liao B."/>
            <person name="Stalker H.T."/>
            <person name="Schmitz R.J."/>
            <person name="Scheffler B.E."/>
            <person name="Leal-Bertioli S.C."/>
            <person name="Xun X."/>
            <person name="Jackson S.A."/>
            <person name="Michelmore R."/>
            <person name="Ozias-Akins P."/>
        </authorList>
    </citation>
    <scope>NUCLEOTIDE SEQUENCE [LARGE SCALE GENOMIC DNA]</scope>
    <source>
        <strain evidence="7">cv. V14167</strain>
    </source>
</reference>
<accession>A0A9C6TZU1</accession>
<dbReference type="GO" id="GO:0003724">
    <property type="term" value="F:RNA helicase activity"/>
    <property type="evidence" value="ECO:0007669"/>
    <property type="project" value="InterPro"/>
</dbReference>
<evidence type="ECO:0000259" key="6">
    <source>
        <dbReference type="PROSITE" id="PS51195"/>
    </source>
</evidence>
<protein>
    <submittedName>
        <fullName evidence="8">Uncharacterized protein LOC110280226</fullName>
    </submittedName>
</protein>
<proteinExistence type="predicted"/>
<feature type="short sequence motif" description="Q motif" evidence="5">
    <location>
        <begin position="14"/>
        <end position="42"/>
    </location>
</feature>
<feature type="short sequence motif" description="Q motif" evidence="5">
    <location>
        <begin position="182"/>
        <end position="210"/>
    </location>
</feature>
<dbReference type="Gene3D" id="3.40.50.300">
    <property type="entry name" value="P-loop containing nucleotide triphosphate hydrolases"/>
    <property type="match status" value="3"/>
</dbReference>
<sequence length="386" mass="44009">MGKPLKDLTATKRKEFEDYFLMRELLMGIYEKVFERPSPIQEESIPIALTGSDILEMAKSGTGKKAAFCIPTLEKIDQDNNVDKLLSPEVQPSIVVINFYFPKNLETYLHRVGRSGWFGHIGLAVNLITYCDHFNLIEQEFGIKIKQIPPYIDQIIREVYCGAFHLVPLSDEGLDLTATKRKEFEDYFLMRELLMGIYEKVFERPSPIQEESIPIALTGSDILERAKSGTGKKAAFCIPTLEKIDQDNNVIQDIQVGRSGWFGHFGLAVNLITYWDHFNLIEQELGIEIKQIPPYIDQIIREVYCGAFHLVPLSDEGLVQALGDSMTFLNSLPRNSFLFMFVNFMYTVVACYLTRNSLYSDIESSIFSCLLSVYEQEQGQGTSVRL</sequence>
<keyword evidence="2" id="KW-0378">Hydrolase</keyword>
<evidence type="ECO:0000313" key="7">
    <source>
        <dbReference type="Proteomes" id="UP000515211"/>
    </source>
</evidence>
<dbReference type="GO" id="GO:0005524">
    <property type="term" value="F:ATP binding"/>
    <property type="evidence" value="ECO:0007669"/>
    <property type="project" value="UniProtKB-KW"/>
</dbReference>
<dbReference type="RefSeq" id="XP_052118513.1">
    <property type="nucleotide sequence ID" value="XM_052262553.1"/>
</dbReference>
<dbReference type="KEGG" id="adu:110280226"/>
<feature type="domain" description="DEAD-box RNA helicase Q" evidence="6">
    <location>
        <begin position="14"/>
        <end position="42"/>
    </location>
</feature>
<dbReference type="InterPro" id="IPR014014">
    <property type="entry name" value="RNA_helicase_DEAD_Q_motif"/>
</dbReference>
<evidence type="ECO:0000313" key="8">
    <source>
        <dbReference type="RefSeq" id="XP_052118513.1"/>
    </source>
</evidence>
<evidence type="ECO:0000256" key="1">
    <source>
        <dbReference type="ARBA" id="ARBA00022741"/>
    </source>
</evidence>
<evidence type="ECO:0000256" key="5">
    <source>
        <dbReference type="PROSITE-ProRule" id="PRU00552"/>
    </source>
</evidence>
<evidence type="ECO:0000256" key="2">
    <source>
        <dbReference type="ARBA" id="ARBA00022801"/>
    </source>
</evidence>
<keyword evidence="7" id="KW-1185">Reference proteome</keyword>
<evidence type="ECO:0000256" key="3">
    <source>
        <dbReference type="ARBA" id="ARBA00022806"/>
    </source>
</evidence>
<dbReference type="PANTHER" id="PTHR47960">
    <property type="entry name" value="DEAD-BOX ATP-DEPENDENT RNA HELICASE 50"/>
    <property type="match status" value="1"/>
</dbReference>
<feature type="domain" description="DEAD-box RNA helicase Q" evidence="6">
    <location>
        <begin position="182"/>
        <end position="210"/>
    </location>
</feature>
<dbReference type="Pfam" id="PF00270">
    <property type="entry name" value="DEAD"/>
    <property type="match status" value="2"/>
</dbReference>
<dbReference type="InterPro" id="IPR011545">
    <property type="entry name" value="DEAD/DEAH_box_helicase_dom"/>
</dbReference>
<dbReference type="PROSITE" id="PS51195">
    <property type="entry name" value="Q_MOTIF"/>
    <property type="match status" value="2"/>
</dbReference>
<dbReference type="SUPFAM" id="SSF52540">
    <property type="entry name" value="P-loop containing nucleoside triphosphate hydrolases"/>
    <property type="match status" value="3"/>
</dbReference>
<organism evidence="7 8">
    <name type="scientific">Arachis duranensis</name>
    <name type="common">Wild peanut</name>
    <dbReference type="NCBI Taxonomy" id="130453"/>
    <lineage>
        <taxon>Eukaryota</taxon>
        <taxon>Viridiplantae</taxon>
        <taxon>Streptophyta</taxon>
        <taxon>Embryophyta</taxon>
        <taxon>Tracheophyta</taxon>
        <taxon>Spermatophyta</taxon>
        <taxon>Magnoliopsida</taxon>
        <taxon>eudicotyledons</taxon>
        <taxon>Gunneridae</taxon>
        <taxon>Pentapetalae</taxon>
        <taxon>rosids</taxon>
        <taxon>fabids</taxon>
        <taxon>Fabales</taxon>
        <taxon>Fabaceae</taxon>
        <taxon>Papilionoideae</taxon>
        <taxon>50 kb inversion clade</taxon>
        <taxon>dalbergioids sensu lato</taxon>
        <taxon>Dalbergieae</taxon>
        <taxon>Pterocarpus clade</taxon>
        <taxon>Arachis</taxon>
    </lineage>
</organism>
<keyword evidence="1" id="KW-0547">Nucleotide-binding</keyword>
<name>A0A9C6TZU1_ARADU</name>
<reference evidence="8" key="2">
    <citation type="submission" date="2025-08" db="UniProtKB">
        <authorList>
            <consortium name="RefSeq"/>
        </authorList>
    </citation>
    <scope>IDENTIFICATION</scope>
    <source>
        <tissue evidence="8">Whole plant</tissue>
    </source>
</reference>
<dbReference type="InterPro" id="IPR027417">
    <property type="entry name" value="P-loop_NTPase"/>
</dbReference>
<dbReference type="GO" id="GO:0016787">
    <property type="term" value="F:hydrolase activity"/>
    <property type="evidence" value="ECO:0007669"/>
    <property type="project" value="UniProtKB-KW"/>
</dbReference>
<keyword evidence="3" id="KW-0347">Helicase</keyword>